<sequence length="432" mass="49957">MSIPSIEDARIAVDKKDYATAEQIYLDLLQLNSNTTSLKSEKITELQELSTLELGKLYLNENKKDKLIELISKTRELMSIGSFAKSKTTKIIKNLIDLIEKLKPIDNELTIKITKDCISWSIDEKRTFLRQSLQLRLSSLYYKIKNYQESLLIINDLIKEFKKLDDKSSLIEVQLLESKCYFQLKNFTKSRSSITSAKTSANSVYCPVQIQAELDLMSGLLHAEDKDFKTAFSYFYESFENYQLITITEQEIDFKIIKVLKYMLICKIMLGLIDEFNLILNNKNCIKYSINKEIEALKSISIAYSNKSLKEFENCLKIYNVELTQDSIIRSHLSDLYDDLFQKNLLKLIEPYSCIEISHISSVIGLPKNLIENKLSNMILDKIFYGVLDQGNGWLIIYDEPQFDETYDLSLNVINSMSTVVDLLYEKATLLN</sequence>
<dbReference type="InterPro" id="IPR036390">
    <property type="entry name" value="WH_DNA-bd_sf"/>
</dbReference>
<keyword evidence="2" id="KW-0647">Proteasome</keyword>
<dbReference type="Pfam" id="PF01399">
    <property type="entry name" value="PCI"/>
    <property type="match status" value="1"/>
</dbReference>
<dbReference type="SUPFAM" id="SSF46785">
    <property type="entry name" value="Winged helix' DNA-binding domain"/>
    <property type="match status" value="1"/>
</dbReference>
<dbReference type="Pfam" id="PF18503">
    <property type="entry name" value="RPN6_C_helix"/>
    <property type="match status" value="1"/>
</dbReference>
<dbReference type="InterPro" id="IPR050871">
    <property type="entry name" value="26S_Proteasome/COP9_Components"/>
</dbReference>
<evidence type="ECO:0000313" key="4">
    <source>
        <dbReference type="EMBL" id="ODV85353.1"/>
    </source>
</evidence>
<dbReference type="OrthoDB" id="1418352at2759"/>
<dbReference type="Gene3D" id="1.25.40.570">
    <property type="match status" value="1"/>
</dbReference>
<evidence type="ECO:0000256" key="2">
    <source>
        <dbReference type="ARBA" id="ARBA00022942"/>
    </source>
</evidence>
<reference evidence="5" key="1">
    <citation type="submission" date="2016-04" db="EMBL/GenBank/DDBJ databases">
        <title>Comparative genomics of biotechnologically important yeasts.</title>
        <authorList>
            <consortium name="DOE Joint Genome Institute"/>
            <person name="Riley R."/>
            <person name="Haridas S."/>
            <person name="Wolfe K.H."/>
            <person name="Lopes M.R."/>
            <person name="Hittinger C.T."/>
            <person name="Goker M."/>
            <person name="Salamov A."/>
            <person name="Wisecaver J."/>
            <person name="Long T.M."/>
            <person name="Aerts A.L."/>
            <person name="Barry K."/>
            <person name="Choi C."/>
            <person name="Clum A."/>
            <person name="Coughlan A.Y."/>
            <person name="Deshpande S."/>
            <person name="Douglass A.P."/>
            <person name="Hanson S.J."/>
            <person name="Klenk H.-P."/>
            <person name="Labutti K."/>
            <person name="Lapidus A."/>
            <person name="Lindquist E."/>
            <person name="Lipzen A."/>
            <person name="Meier-Kolthoff J.P."/>
            <person name="Ohm R.A."/>
            <person name="Otillar R.P."/>
            <person name="Pangilinan J."/>
            <person name="Peng Y."/>
            <person name="Rokas A."/>
            <person name="Rosa C.A."/>
            <person name="Scheuner C."/>
            <person name="Sibirny A.A."/>
            <person name="Slot J.C."/>
            <person name="Stielow J.B."/>
            <person name="Sun H."/>
            <person name="Kurtzman C.P."/>
            <person name="Blackwell M."/>
            <person name="Grigoriev I.V."/>
            <person name="Jeffries T.W."/>
        </authorList>
    </citation>
    <scope>NUCLEOTIDE SEQUENCE [LARGE SCALE GENOMIC DNA]</scope>
    <source>
        <strain evidence="5">NRRL YB-2248</strain>
    </source>
</reference>
<dbReference type="InterPro" id="IPR040773">
    <property type="entry name" value="Rpn6_N"/>
</dbReference>
<accession>A0A1E4T0S5</accession>
<evidence type="ECO:0000256" key="1">
    <source>
        <dbReference type="ARBA" id="ARBA00007454"/>
    </source>
</evidence>
<dbReference type="GO" id="GO:0008541">
    <property type="term" value="C:proteasome regulatory particle, lid subcomplex"/>
    <property type="evidence" value="ECO:0007669"/>
    <property type="project" value="UniProtKB-ARBA"/>
</dbReference>
<protein>
    <recommendedName>
        <fullName evidence="3">PCI domain-containing protein</fullName>
    </recommendedName>
</protein>
<dbReference type="SMART" id="SM00753">
    <property type="entry name" value="PAM"/>
    <property type="match status" value="1"/>
</dbReference>
<dbReference type="SMART" id="SM00088">
    <property type="entry name" value="PINT"/>
    <property type="match status" value="1"/>
</dbReference>
<dbReference type="Pfam" id="PF18055">
    <property type="entry name" value="RPN6_N"/>
    <property type="match status" value="1"/>
</dbReference>
<gene>
    <name evidence="4" type="ORF">CANARDRAFT_220993</name>
</gene>
<dbReference type="InterPro" id="IPR000717">
    <property type="entry name" value="PCI_dom"/>
</dbReference>
<proteinExistence type="inferred from homology"/>
<keyword evidence="5" id="KW-1185">Reference proteome</keyword>
<dbReference type="PANTHER" id="PTHR10678">
    <property type="entry name" value="26S PROTEASOME NON-ATPASE REGULATORY SUBUNIT 11/COP9 SIGNALOSOME COMPLEX SUBUNIT 2"/>
    <property type="match status" value="1"/>
</dbReference>
<dbReference type="AlphaFoldDB" id="A0A1E4T0S5"/>
<name>A0A1E4T0S5_9ASCO</name>
<dbReference type="EMBL" id="KV453852">
    <property type="protein sequence ID" value="ODV85353.1"/>
    <property type="molecule type" value="Genomic_DNA"/>
</dbReference>
<dbReference type="Proteomes" id="UP000094801">
    <property type="component" value="Unassembled WGS sequence"/>
</dbReference>
<dbReference type="PROSITE" id="PS50250">
    <property type="entry name" value="PCI"/>
    <property type="match status" value="1"/>
</dbReference>
<dbReference type="STRING" id="983967.A0A1E4T0S5"/>
<dbReference type="InterPro" id="IPR040780">
    <property type="entry name" value="Rpn6_C_helix"/>
</dbReference>
<evidence type="ECO:0000259" key="3">
    <source>
        <dbReference type="PROSITE" id="PS50250"/>
    </source>
</evidence>
<evidence type="ECO:0000313" key="5">
    <source>
        <dbReference type="Proteomes" id="UP000094801"/>
    </source>
</evidence>
<feature type="domain" description="PCI" evidence="3">
    <location>
        <begin position="233"/>
        <end position="402"/>
    </location>
</feature>
<organism evidence="4 5">
    <name type="scientific">[Candida] arabinofermentans NRRL YB-2248</name>
    <dbReference type="NCBI Taxonomy" id="983967"/>
    <lineage>
        <taxon>Eukaryota</taxon>
        <taxon>Fungi</taxon>
        <taxon>Dikarya</taxon>
        <taxon>Ascomycota</taxon>
        <taxon>Saccharomycotina</taxon>
        <taxon>Pichiomycetes</taxon>
        <taxon>Pichiales</taxon>
        <taxon>Pichiaceae</taxon>
        <taxon>Ogataea</taxon>
        <taxon>Ogataea/Candida clade</taxon>
    </lineage>
</organism>
<comment type="similarity">
    <text evidence="1">Belongs to the proteasome subunit S9 family.</text>
</comment>